<organism evidence="7 9">
    <name type="scientific">Hydra vulgaris</name>
    <name type="common">Hydra</name>
    <name type="synonym">Hydra attenuata</name>
    <dbReference type="NCBI Taxonomy" id="6087"/>
    <lineage>
        <taxon>Eukaryota</taxon>
        <taxon>Metazoa</taxon>
        <taxon>Cnidaria</taxon>
        <taxon>Hydrozoa</taxon>
        <taxon>Hydroidolina</taxon>
        <taxon>Anthoathecata</taxon>
        <taxon>Aplanulata</taxon>
        <taxon>Hydridae</taxon>
        <taxon>Hydra</taxon>
    </lineage>
</organism>
<comment type="function">
    <text evidence="4">Required for assembly of dynein regulatory complex (DRC) and inner dynein arm (IDA) complexes, which are responsible for ciliary beat regulation, thereby playing a central role in motility in cilia and flagella. Probably acts together with CCDC40 to form a molecular ruler that determines the 96 nanometer (nm) repeat length and arrangements of components in cilia and flagella. Not required for outer dynein arm complexes assembly.</text>
</comment>
<evidence type="ECO:0000256" key="5">
    <source>
        <dbReference type="SAM" id="Coils"/>
    </source>
</evidence>
<reference evidence="7 8" key="1">
    <citation type="submission" date="2025-05" db="UniProtKB">
        <authorList>
            <consortium name="RefSeq"/>
        </authorList>
    </citation>
    <scope>NUCLEOTIDE SEQUENCE [LARGE SCALE GENOMIC DNA]</scope>
</reference>
<evidence type="ECO:0000313" key="8">
    <source>
        <dbReference type="RefSeq" id="XP_065644211.1"/>
    </source>
</evidence>
<feature type="coiled-coil region" evidence="5">
    <location>
        <begin position="457"/>
        <end position="524"/>
    </location>
</feature>
<evidence type="ECO:0000313" key="7">
    <source>
        <dbReference type="Proteomes" id="UP001652625"/>
    </source>
</evidence>
<feature type="compositionally biased region" description="Polar residues" evidence="6">
    <location>
        <begin position="864"/>
        <end position="876"/>
    </location>
</feature>
<feature type="coiled-coil region" evidence="5">
    <location>
        <begin position="16"/>
        <end position="120"/>
    </location>
</feature>
<name>A0ABM4B5U7_HYDVU</name>
<feature type="region of interest" description="Disordered" evidence="6">
    <location>
        <begin position="864"/>
        <end position="899"/>
    </location>
</feature>
<dbReference type="PANTHER" id="PTHR18962">
    <property type="entry name" value="COILED-COIL DOMAIN-CONTAINING PROTEIN 39"/>
    <property type="match status" value="1"/>
</dbReference>
<evidence type="ECO:0000313" key="9">
    <source>
        <dbReference type="RefSeq" id="XP_065644212.1"/>
    </source>
</evidence>
<feature type="coiled-coil region" evidence="5">
    <location>
        <begin position="745"/>
        <end position="800"/>
    </location>
</feature>
<feature type="compositionally biased region" description="Polar residues" evidence="6">
    <location>
        <begin position="925"/>
        <end position="941"/>
    </location>
</feature>
<dbReference type="PANTHER" id="PTHR18962:SF0">
    <property type="entry name" value="COILED-COIL DOMAIN-CONTAINING PROTEIN 39"/>
    <property type="match status" value="1"/>
</dbReference>
<sequence length="948" mass="110983">MEEILSQINFGEGMALPVANEENKAFEAQIEKKQKQIEQVRVEVDRSNERIHSMKNHLKNVKQERLQIQELCNAREREIKTEDHLKLIAEREEGRLHAEVQRLEAELNEINNKKNIYENNIFKNMSKLDQIKEQMSWDQQALDAWMGESAKQDEDSMILLKYAKDDEGKIKQLSLAQEKLIEKCLQKRKLLEQEITRTLTSQLELDKVSEAYREAHKARKKLLHQWEESIQQMQKRDLEIDNASLQLMELKIELKNKKSILNERQKFLENELNNNKEKEKKISASERQAAVLRLTYQDMEIKRLEFQDELETLKYSVDKIGRDVNNARKAEMELKKEIFANKEKFKQSQTKSQEVHEQYKSAQNMQLTAEERTQMLKSCLTKEEILNKDIEKELSQLHDIQFKKTQELYQLTQMEANLNADIQGAKAASRNLSSKLNKLDMDSLKQQEIVHNQDFHLQQLERHLTRINGDRSSEERQHLEKQIKELSDILESYQAKHSILTIQLKKLSDDLRRANRDLIKIVEEDNSLDGKIGELTLHNESSELELKKLIKCKEELMVEKNILKLDIKRLREQLHNKTNEVLTLEDFRLMLDASMKERCQDIYTSNDILKAQIKFEEENRKKISCELHECISKIEILRKRYEILTVSITPPDGEENSQAYYVIKAAQEKEELQKTGDELDAKIRKAEKEIRALENTLQLINNRNESFRQCFLTIKETSVEYEEKLALEEQYRVSMDKCQYKQRQIKELQHDLHTMNDTCEKLTIELNKLLIDYSHKENEKNGLQKELELQDEKKDRATKIIKKFKSSINNAISHEERDIAVRELREVNKNITKEILEVAHNYPDILPIVNMYFHNAGIVINSSTMGSRPSSIKSGKSNLSVRSISSVSSNRSEINSRNHSREILSTSSLDLFNSFTGKFPGVNSEAGSSSKSLQKSKNMSPTKEFGKN</sequence>
<evidence type="ECO:0000256" key="1">
    <source>
        <dbReference type="ARBA" id="ARBA00005805"/>
    </source>
</evidence>
<accession>A0ABM4B5U7</accession>
<comment type="similarity">
    <text evidence="1">Belongs to the CCDC39 family.</text>
</comment>
<feature type="coiled-coil region" evidence="5">
    <location>
        <begin position="240"/>
        <end position="295"/>
    </location>
</feature>
<evidence type="ECO:0000256" key="6">
    <source>
        <dbReference type="SAM" id="MobiDB-lite"/>
    </source>
</evidence>
<feature type="coiled-coil region" evidence="5">
    <location>
        <begin position="553"/>
        <end position="580"/>
    </location>
</feature>
<evidence type="ECO:0000256" key="2">
    <source>
        <dbReference type="ARBA" id="ARBA00016725"/>
    </source>
</evidence>
<dbReference type="InterPro" id="IPR033290">
    <property type="entry name" value="CCDC39"/>
</dbReference>
<evidence type="ECO:0000256" key="3">
    <source>
        <dbReference type="ARBA" id="ARBA00023054"/>
    </source>
</evidence>
<gene>
    <name evidence="8 9" type="primary">LOC100198230</name>
</gene>
<evidence type="ECO:0000256" key="4">
    <source>
        <dbReference type="ARBA" id="ARBA00045182"/>
    </source>
</evidence>
<feature type="compositionally biased region" description="Low complexity" evidence="6">
    <location>
        <begin position="877"/>
        <end position="893"/>
    </location>
</feature>
<keyword evidence="3 5" id="KW-0175">Coiled coil</keyword>
<dbReference type="RefSeq" id="XP_065644212.1">
    <property type="nucleotide sequence ID" value="XM_065788140.1"/>
</dbReference>
<dbReference type="GeneID" id="100198230"/>
<protein>
    <recommendedName>
        <fullName evidence="2">Coiled-coil domain-containing protein 39</fullName>
    </recommendedName>
</protein>
<proteinExistence type="inferred from homology"/>
<keyword evidence="7" id="KW-1185">Reference proteome</keyword>
<feature type="region of interest" description="Disordered" evidence="6">
    <location>
        <begin position="921"/>
        <end position="948"/>
    </location>
</feature>
<dbReference type="RefSeq" id="XP_065644211.1">
    <property type="nucleotide sequence ID" value="XM_065788139.1"/>
</dbReference>
<dbReference type="Pfam" id="PF24161">
    <property type="entry name" value="CCDC39"/>
    <property type="match status" value="1"/>
</dbReference>
<feature type="coiled-coil region" evidence="5">
    <location>
        <begin position="662"/>
        <end position="703"/>
    </location>
</feature>
<dbReference type="Proteomes" id="UP001652625">
    <property type="component" value="Chromosome 01"/>
</dbReference>